<organism evidence="1 2">
    <name type="scientific">Solanum commersonii</name>
    <name type="common">Commerson's wild potato</name>
    <name type="synonym">Commerson's nightshade</name>
    <dbReference type="NCBI Taxonomy" id="4109"/>
    <lineage>
        <taxon>Eukaryota</taxon>
        <taxon>Viridiplantae</taxon>
        <taxon>Streptophyta</taxon>
        <taxon>Embryophyta</taxon>
        <taxon>Tracheophyta</taxon>
        <taxon>Spermatophyta</taxon>
        <taxon>Magnoliopsida</taxon>
        <taxon>eudicotyledons</taxon>
        <taxon>Gunneridae</taxon>
        <taxon>Pentapetalae</taxon>
        <taxon>asterids</taxon>
        <taxon>lamiids</taxon>
        <taxon>Solanales</taxon>
        <taxon>Solanaceae</taxon>
        <taxon>Solanoideae</taxon>
        <taxon>Solaneae</taxon>
        <taxon>Solanum</taxon>
    </lineage>
</organism>
<proteinExistence type="predicted"/>
<protein>
    <submittedName>
        <fullName evidence="1">Uncharacterized protein</fullName>
    </submittedName>
</protein>
<sequence>MIDATVQASLADTLLVAPSATTVPSEATLKSVNQFDIIPLWLLTWYLELEAKHGHYWAERNKAAEKNEEKTA</sequence>
<dbReference type="EMBL" id="JACXVP010000009">
    <property type="protein sequence ID" value="KAG5586480.1"/>
    <property type="molecule type" value="Genomic_DNA"/>
</dbReference>
<name>A0A9J5XHQ7_SOLCO</name>
<dbReference type="Proteomes" id="UP000824120">
    <property type="component" value="Chromosome 9"/>
</dbReference>
<gene>
    <name evidence="1" type="ORF">H5410_046914</name>
</gene>
<keyword evidence="2" id="KW-1185">Reference proteome</keyword>
<comment type="caution">
    <text evidence="1">The sequence shown here is derived from an EMBL/GenBank/DDBJ whole genome shotgun (WGS) entry which is preliminary data.</text>
</comment>
<evidence type="ECO:0000313" key="2">
    <source>
        <dbReference type="Proteomes" id="UP000824120"/>
    </source>
</evidence>
<accession>A0A9J5XHQ7</accession>
<dbReference type="AlphaFoldDB" id="A0A9J5XHQ7"/>
<evidence type="ECO:0000313" key="1">
    <source>
        <dbReference type="EMBL" id="KAG5586480.1"/>
    </source>
</evidence>
<reference evidence="1 2" key="1">
    <citation type="submission" date="2020-09" db="EMBL/GenBank/DDBJ databases">
        <title>De no assembly of potato wild relative species, Solanum commersonii.</title>
        <authorList>
            <person name="Cho K."/>
        </authorList>
    </citation>
    <scope>NUCLEOTIDE SEQUENCE [LARGE SCALE GENOMIC DNA]</scope>
    <source>
        <strain evidence="1">LZ3.2</strain>
        <tissue evidence="1">Leaf</tissue>
    </source>
</reference>